<evidence type="ECO:0000256" key="3">
    <source>
        <dbReference type="ARBA" id="ARBA00022448"/>
    </source>
</evidence>
<proteinExistence type="inferred from homology"/>
<name>A0A432YWA3_9GAMM</name>
<dbReference type="InterPro" id="IPR027469">
    <property type="entry name" value="Cation_efflux_TMD_sf"/>
</dbReference>
<dbReference type="PANTHER" id="PTHR43840">
    <property type="entry name" value="MITOCHONDRIAL METAL TRANSPORTER 1-RELATED"/>
    <property type="match status" value="1"/>
</dbReference>
<keyword evidence="8 9" id="KW-0472">Membrane</keyword>
<accession>A0A432YWA3</accession>
<keyword evidence="4" id="KW-0408">Iron</keyword>
<sequence>MYAKQDKQKSTLIFSALSAGVFAVTGLLLGVMSGSVMIIFDSAYSLLSLALASLSLFALKLARQPANANYPFGRLTIEPLSILIKGVVIGLVCLVSMVLAAISLWQGGREVNLNLALIFSLLNVAGCYLTWWVIRRAQQRQDTALLRAEVRQWQMDTWLSAAVLFGFILAQLLAMSPWGALAVYADPLMVLVIAGYFCYIPYNMVVQALRQLMLGAADPEVAAQVREVVAAAHLETPNGTELVRVAQVGSFLIVQHAEVLATEDQQALQEIAADEQLTAILIQPQTLDLTEPRHQ</sequence>
<evidence type="ECO:0000256" key="4">
    <source>
        <dbReference type="ARBA" id="ARBA00022496"/>
    </source>
</evidence>
<keyword evidence="6" id="KW-0406">Ion transport</keyword>
<keyword evidence="5 9" id="KW-0812">Transmembrane</keyword>
<dbReference type="RefSeq" id="WP_126751266.1">
    <property type="nucleotide sequence ID" value="NZ_JBHUMT010000016.1"/>
</dbReference>
<evidence type="ECO:0000256" key="2">
    <source>
        <dbReference type="ARBA" id="ARBA00010212"/>
    </source>
</evidence>
<keyword evidence="6" id="KW-0862">Zinc</keyword>
<reference evidence="11 12" key="1">
    <citation type="journal article" date="2011" name="Front. Microbiol.">
        <title>Genomic signatures of strain selection and enhancement in Bacillus atrophaeus var. globigii, a historical biowarfare simulant.</title>
        <authorList>
            <person name="Gibbons H.S."/>
            <person name="Broomall S.M."/>
            <person name="McNew L.A."/>
            <person name="Daligault H."/>
            <person name="Chapman C."/>
            <person name="Bruce D."/>
            <person name="Karavis M."/>
            <person name="Krepps M."/>
            <person name="McGregor P.A."/>
            <person name="Hong C."/>
            <person name="Park K.H."/>
            <person name="Akmal A."/>
            <person name="Feldman A."/>
            <person name="Lin J.S."/>
            <person name="Chang W.E."/>
            <person name="Higgs B.W."/>
            <person name="Demirev P."/>
            <person name="Lindquist J."/>
            <person name="Liem A."/>
            <person name="Fochler E."/>
            <person name="Read T.D."/>
            <person name="Tapia R."/>
            <person name="Johnson S."/>
            <person name="Bishop-Lilly K.A."/>
            <person name="Detter C."/>
            <person name="Han C."/>
            <person name="Sozhamannan S."/>
            <person name="Rosenzweig C.N."/>
            <person name="Skowronski E.W."/>
        </authorList>
    </citation>
    <scope>NUCLEOTIDE SEQUENCE [LARGE SCALE GENOMIC DNA]</scope>
    <source>
        <strain evidence="11 12">TPS4-2</strain>
    </source>
</reference>
<feature type="transmembrane region" description="Helical" evidence="9">
    <location>
        <begin position="12"/>
        <end position="31"/>
    </location>
</feature>
<feature type="transmembrane region" description="Helical" evidence="9">
    <location>
        <begin position="181"/>
        <end position="202"/>
    </location>
</feature>
<dbReference type="GO" id="GO:0015341">
    <property type="term" value="F:zinc efflux antiporter activity"/>
    <property type="evidence" value="ECO:0007669"/>
    <property type="project" value="TreeGrafter"/>
</dbReference>
<dbReference type="GO" id="GO:0015086">
    <property type="term" value="F:cadmium ion transmembrane transporter activity"/>
    <property type="evidence" value="ECO:0007669"/>
    <property type="project" value="TreeGrafter"/>
</dbReference>
<dbReference type="GO" id="GO:0006882">
    <property type="term" value="P:intracellular zinc ion homeostasis"/>
    <property type="evidence" value="ECO:0007669"/>
    <property type="project" value="TreeGrafter"/>
</dbReference>
<keyword evidence="3" id="KW-0813">Transport</keyword>
<dbReference type="GO" id="GO:0005886">
    <property type="term" value="C:plasma membrane"/>
    <property type="evidence" value="ECO:0007669"/>
    <property type="project" value="TreeGrafter"/>
</dbReference>
<feature type="transmembrane region" description="Helical" evidence="9">
    <location>
        <begin position="82"/>
        <end position="105"/>
    </location>
</feature>
<keyword evidence="6" id="KW-0864">Zinc transport</keyword>
<dbReference type="InterPro" id="IPR058533">
    <property type="entry name" value="Cation_efflux_TM"/>
</dbReference>
<dbReference type="Proteomes" id="UP000288361">
    <property type="component" value="Unassembled WGS sequence"/>
</dbReference>
<gene>
    <name evidence="11" type="ORF">CWI73_01730</name>
</gene>
<comment type="similarity">
    <text evidence="2">Belongs to the cation diffusion facilitator (CDF) transporter (TC 2.A.4) family. FieF subfamily.</text>
</comment>
<protein>
    <submittedName>
        <fullName evidence="11">Cation transporter</fullName>
    </submittedName>
</protein>
<comment type="subcellular location">
    <subcellularLocation>
        <location evidence="1">Membrane</location>
        <topology evidence="1">Multi-pass membrane protein</topology>
    </subcellularLocation>
</comment>
<evidence type="ECO:0000256" key="7">
    <source>
        <dbReference type="ARBA" id="ARBA00022989"/>
    </source>
</evidence>
<dbReference type="Pfam" id="PF01545">
    <property type="entry name" value="Cation_efflux"/>
    <property type="match status" value="1"/>
</dbReference>
<evidence type="ECO:0000256" key="1">
    <source>
        <dbReference type="ARBA" id="ARBA00004141"/>
    </source>
</evidence>
<dbReference type="EMBL" id="PIQA01000001">
    <property type="protein sequence ID" value="RUO67605.1"/>
    <property type="molecule type" value="Genomic_DNA"/>
</dbReference>
<evidence type="ECO:0000256" key="5">
    <source>
        <dbReference type="ARBA" id="ARBA00022692"/>
    </source>
</evidence>
<dbReference type="InterPro" id="IPR050291">
    <property type="entry name" value="CDF_Transporter"/>
</dbReference>
<feature type="domain" description="Cation efflux protein transmembrane" evidence="10">
    <location>
        <begin position="12"/>
        <end position="213"/>
    </location>
</feature>
<evidence type="ECO:0000313" key="11">
    <source>
        <dbReference type="EMBL" id="RUO67605.1"/>
    </source>
</evidence>
<evidence type="ECO:0000259" key="10">
    <source>
        <dbReference type="Pfam" id="PF01545"/>
    </source>
</evidence>
<evidence type="ECO:0000313" key="12">
    <source>
        <dbReference type="Proteomes" id="UP000288361"/>
    </source>
</evidence>
<evidence type="ECO:0000256" key="6">
    <source>
        <dbReference type="ARBA" id="ARBA00022906"/>
    </source>
</evidence>
<comment type="caution">
    <text evidence="11">The sequence shown here is derived from an EMBL/GenBank/DDBJ whole genome shotgun (WGS) entry which is preliminary data.</text>
</comment>
<dbReference type="Gene3D" id="1.20.1510.10">
    <property type="entry name" value="Cation efflux protein transmembrane domain"/>
    <property type="match status" value="1"/>
</dbReference>
<organism evidence="11 12">
    <name type="scientific">Idiomarina piscisalsi</name>
    <dbReference type="NCBI Taxonomy" id="1096243"/>
    <lineage>
        <taxon>Bacteria</taxon>
        <taxon>Pseudomonadati</taxon>
        <taxon>Pseudomonadota</taxon>
        <taxon>Gammaproteobacteria</taxon>
        <taxon>Alteromonadales</taxon>
        <taxon>Idiomarinaceae</taxon>
        <taxon>Idiomarina</taxon>
    </lineage>
</organism>
<evidence type="ECO:0000256" key="8">
    <source>
        <dbReference type="ARBA" id="ARBA00023136"/>
    </source>
</evidence>
<dbReference type="GO" id="GO:0015093">
    <property type="term" value="F:ferrous iron transmembrane transporter activity"/>
    <property type="evidence" value="ECO:0007669"/>
    <property type="project" value="TreeGrafter"/>
</dbReference>
<dbReference type="PANTHER" id="PTHR43840:SF15">
    <property type="entry name" value="MITOCHONDRIAL METAL TRANSPORTER 1-RELATED"/>
    <property type="match status" value="1"/>
</dbReference>
<keyword evidence="7 9" id="KW-1133">Transmembrane helix</keyword>
<dbReference type="NCBIfam" id="TIGR01297">
    <property type="entry name" value="CDF"/>
    <property type="match status" value="1"/>
</dbReference>
<evidence type="ECO:0000256" key="9">
    <source>
        <dbReference type="SAM" id="Phobius"/>
    </source>
</evidence>
<keyword evidence="4" id="KW-0410">Iron transport</keyword>
<dbReference type="AlphaFoldDB" id="A0A432YWA3"/>
<dbReference type="InterPro" id="IPR002524">
    <property type="entry name" value="Cation_efflux"/>
</dbReference>
<feature type="transmembrane region" description="Helical" evidence="9">
    <location>
        <begin position="155"/>
        <end position="175"/>
    </location>
</feature>
<feature type="transmembrane region" description="Helical" evidence="9">
    <location>
        <begin position="43"/>
        <end position="62"/>
    </location>
</feature>
<feature type="transmembrane region" description="Helical" evidence="9">
    <location>
        <begin position="111"/>
        <end position="134"/>
    </location>
</feature>
<dbReference type="SUPFAM" id="SSF161111">
    <property type="entry name" value="Cation efflux protein transmembrane domain-like"/>
    <property type="match status" value="1"/>
</dbReference>